<dbReference type="EnsemblMetazoa" id="GPAI048099-RA">
    <property type="protein sequence ID" value="GPAI048099-PA"/>
    <property type="gene ID" value="GPAI048099"/>
</dbReference>
<dbReference type="InterPro" id="IPR031972">
    <property type="entry name" value="CSRNP_N"/>
</dbReference>
<dbReference type="VEuPathDB" id="VectorBase:GPAI048099"/>
<keyword evidence="3" id="KW-0053">Apoptosis</keyword>
<dbReference type="PANTHER" id="PTHR13580">
    <property type="entry name" value="TGF-BETA INDUCED APOPTOSIS PROTEIN"/>
    <property type="match status" value="1"/>
</dbReference>
<proteinExistence type="inferred from homology"/>
<dbReference type="GO" id="GO:0006915">
    <property type="term" value="P:apoptotic process"/>
    <property type="evidence" value="ECO:0007669"/>
    <property type="project" value="UniProtKB-KW"/>
</dbReference>
<dbReference type="GO" id="GO:0000981">
    <property type="term" value="F:DNA-binding transcription factor activity, RNA polymerase II-specific"/>
    <property type="evidence" value="ECO:0007669"/>
    <property type="project" value="TreeGrafter"/>
</dbReference>
<keyword evidence="8" id="KW-0539">Nucleus</keyword>
<comment type="similarity">
    <text evidence="2">Belongs to the AXUD1 family.</text>
</comment>
<evidence type="ECO:0000256" key="6">
    <source>
        <dbReference type="ARBA" id="ARBA00023159"/>
    </source>
</evidence>
<dbReference type="GO" id="GO:0043565">
    <property type="term" value="F:sequence-specific DNA binding"/>
    <property type="evidence" value="ECO:0007669"/>
    <property type="project" value="TreeGrafter"/>
</dbReference>
<dbReference type="Pfam" id="PF16019">
    <property type="entry name" value="CSRNP_N"/>
    <property type="match status" value="1"/>
</dbReference>
<evidence type="ECO:0000256" key="3">
    <source>
        <dbReference type="ARBA" id="ARBA00022703"/>
    </source>
</evidence>
<protein>
    <recommendedName>
        <fullName evidence="9">Cysteine/serine-rich nuclear protein N-terminal domain-containing protein</fullName>
    </recommendedName>
</protein>
<evidence type="ECO:0000256" key="4">
    <source>
        <dbReference type="ARBA" id="ARBA00023015"/>
    </source>
</evidence>
<evidence type="ECO:0000256" key="7">
    <source>
        <dbReference type="ARBA" id="ARBA00023163"/>
    </source>
</evidence>
<reference evidence="11" key="1">
    <citation type="submission" date="2014-03" db="EMBL/GenBank/DDBJ databases">
        <authorList>
            <person name="Aksoy S."/>
            <person name="Warren W."/>
            <person name="Wilson R.K."/>
        </authorList>
    </citation>
    <scope>NUCLEOTIDE SEQUENCE [LARGE SCALE GENOMIC DNA]</scope>
    <source>
        <strain evidence="11">IAEA</strain>
    </source>
</reference>
<keyword evidence="11" id="KW-1185">Reference proteome</keyword>
<keyword evidence="6" id="KW-0010">Activator</keyword>
<sequence>MSAFMDLNKYENTSRDTSTFDDENSALAMNLNDSSTLAAKKPKRSIHFGNVHIFYFPRQQGFTSVPAAGGCTLGMGFRHTAFEAMSVEEHLGKLGKQNNQLNKDSPEPISACKRLILLQNAGIHKIDAEENLDCQQLRKSRKECGCACRGFCKPESCSCSQADIMCQIGYGWFSCGCSRSACGNIVGRAEYNYDRQLTYAGDKIMRLKQEDEKHDTDGWNTSSRQYGLFSTNSSAISIFTPDNNISYSSGLIVDSNS</sequence>
<evidence type="ECO:0000256" key="5">
    <source>
        <dbReference type="ARBA" id="ARBA00023125"/>
    </source>
</evidence>
<accession>A0A1B0AJV0</accession>
<keyword evidence="4" id="KW-0805">Transcription regulation</keyword>
<reference evidence="10" key="2">
    <citation type="submission" date="2020-05" db="UniProtKB">
        <authorList>
            <consortium name="EnsemblMetazoa"/>
        </authorList>
    </citation>
    <scope>IDENTIFICATION</scope>
    <source>
        <strain evidence="10">IAEA</strain>
    </source>
</reference>
<organism evidence="10 11">
    <name type="scientific">Glossina pallidipes</name>
    <name type="common">Tsetse fly</name>
    <dbReference type="NCBI Taxonomy" id="7398"/>
    <lineage>
        <taxon>Eukaryota</taxon>
        <taxon>Metazoa</taxon>
        <taxon>Ecdysozoa</taxon>
        <taxon>Arthropoda</taxon>
        <taxon>Hexapoda</taxon>
        <taxon>Insecta</taxon>
        <taxon>Pterygota</taxon>
        <taxon>Neoptera</taxon>
        <taxon>Endopterygota</taxon>
        <taxon>Diptera</taxon>
        <taxon>Brachycera</taxon>
        <taxon>Muscomorpha</taxon>
        <taxon>Hippoboscoidea</taxon>
        <taxon>Glossinidae</taxon>
        <taxon>Glossina</taxon>
    </lineage>
</organism>
<evidence type="ECO:0000313" key="11">
    <source>
        <dbReference type="Proteomes" id="UP000092445"/>
    </source>
</evidence>
<evidence type="ECO:0000256" key="2">
    <source>
        <dbReference type="ARBA" id="ARBA00008548"/>
    </source>
</evidence>
<dbReference type="InterPro" id="IPR023260">
    <property type="entry name" value="Cys/Ser-rich_nuc_prot"/>
</dbReference>
<evidence type="ECO:0000259" key="9">
    <source>
        <dbReference type="Pfam" id="PF16019"/>
    </source>
</evidence>
<comment type="subcellular location">
    <subcellularLocation>
        <location evidence="1">Nucleus</location>
    </subcellularLocation>
</comment>
<keyword evidence="5" id="KW-0238">DNA-binding</keyword>
<dbReference type="Proteomes" id="UP000092445">
    <property type="component" value="Unassembled WGS sequence"/>
</dbReference>
<evidence type="ECO:0000256" key="1">
    <source>
        <dbReference type="ARBA" id="ARBA00004123"/>
    </source>
</evidence>
<keyword evidence="7" id="KW-0804">Transcription</keyword>
<dbReference type="AlphaFoldDB" id="A0A1B0AJV0"/>
<dbReference type="GO" id="GO:0005634">
    <property type="term" value="C:nucleus"/>
    <property type="evidence" value="ECO:0007669"/>
    <property type="project" value="UniProtKB-SubCell"/>
</dbReference>
<dbReference type="PRINTS" id="PR02031">
    <property type="entry name" value="CYSSERRICHNP"/>
</dbReference>
<evidence type="ECO:0000313" key="10">
    <source>
        <dbReference type="EnsemblMetazoa" id="GPAI048099-PA"/>
    </source>
</evidence>
<dbReference type="PANTHER" id="PTHR13580:SF9">
    <property type="entry name" value="AXIN1 UP-REGULATED 1, ISOFORM A"/>
    <property type="match status" value="1"/>
</dbReference>
<evidence type="ECO:0000256" key="8">
    <source>
        <dbReference type="ARBA" id="ARBA00023242"/>
    </source>
</evidence>
<name>A0A1B0AJV0_GLOPL</name>
<feature type="domain" description="Cysteine/serine-rich nuclear protein N-terminal" evidence="9">
    <location>
        <begin position="102"/>
        <end position="210"/>
    </location>
</feature>